<dbReference type="Gene3D" id="3.90.70.80">
    <property type="match status" value="1"/>
</dbReference>
<dbReference type="SUPFAM" id="SSF54001">
    <property type="entry name" value="Cysteine proteinases"/>
    <property type="match status" value="1"/>
</dbReference>
<sequence>MAEDGEWADHILVVAMARTLQRDIMIVTSAPASGNDDNVAWVVGQDNFQGDPILLGHIWEHHYQSLEPT</sequence>
<keyword evidence="2" id="KW-1185">Reference proteome</keyword>
<dbReference type="InterPro" id="IPR038765">
    <property type="entry name" value="Papain-like_cys_pep_sf"/>
</dbReference>
<dbReference type="Proteomes" id="UP001634394">
    <property type="component" value="Unassembled WGS sequence"/>
</dbReference>
<accession>A0ABD3XTH1</accession>
<gene>
    <name evidence="1" type="ORF">ACJMK2_001855</name>
</gene>
<organism evidence="1 2">
    <name type="scientific">Sinanodonta woodiana</name>
    <name type="common">Chinese pond mussel</name>
    <name type="synonym">Anodonta woodiana</name>
    <dbReference type="NCBI Taxonomy" id="1069815"/>
    <lineage>
        <taxon>Eukaryota</taxon>
        <taxon>Metazoa</taxon>
        <taxon>Spiralia</taxon>
        <taxon>Lophotrochozoa</taxon>
        <taxon>Mollusca</taxon>
        <taxon>Bivalvia</taxon>
        <taxon>Autobranchia</taxon>
        <taxon>Heteroconchia</taxon>
        <taxon>Palaeoheterodonta</taxon>
        <taxon>Unionida</taxon>
        <taxon>Unionoidea</taxon>
        <taxon>Unionidae</taxon>
        <taxon>Unioninae</taxon>
        <taxon>Sinanodonta</taxon>
    </lineage>
</organism>
<proteinExistence type="predicted"/>
<dbReference type="EMBL" id="JBJQND010000001">
    <property type="protein sequence ID" value="KAL3889517.1"/>
    <property type="molecule type" value="Genomic_DNA"/>
</dbReference>
<evidence type="ECO:0008006" key="3">
    <source>
        <dbReference type="Google" id="ProtNLM"/>
    </source>
</evidence>
<feature type="non-terminal residue" evidence="1">
    <location>
        <position position="69"/>
    </location>
</feature>
<dbReference type="AlphaFoldDB" id="A0ABD3XTH1"/>
<reference evidence="1 2" key="1">
    <citation type="submission" date="2024-11" db="EMBL/GenBank/DDBJ databases">
        <title>Chromosome-level genome assembly of the freshwater bivalve Anodonta woodiana.</title>
        <authorList>
            <person name="Chen X."/>
        </authorList>
    </citation>
    <scope>NUCLEOTIDE SEQUENCE [LARGE SCALE GENOMIC DNA]</scope>
    <source>
        <strain evidence="1">MN2024</strain>
        <tissue evidence="1">Gills</tissue>
    </source>
</reference>
<evidence type="ECO:0000313" key="2">
    <source>
        <dbReference type="Proteomes" id="UP001634394"/>
    </source>
</evidence>
<name>A0ABD3XTH1_SINWO</name>
<protein>
    <recommendedName>
        <fullName evidence="3">Ubiquitinyl hydrolase 1</fullName>
    </recommendedName>
</protein>
<evidence type="ECO:0000313" key="1">
    <source>
        <dbReference type="EMBL" id="KAL3889517.1"/>
    </source>
</evidence>
<comment type="caution">
    <text evidence="1">The sequence shown here is derived from an EMBL/GenBank/DDBJ whole genome shotgun (WGS) entry which is preliminary data.</text>
</comment>